<comment type="function">
    <text evidence="10">Part of the ABC transporter complex UgpBAEC involved in sn-glycerol-3-phosphate (G3P) import. Probably responsible for the translocation of the substrate across the membrane.</text>
</comment>
<dbReference type="Gene3D" id="1.10.3720.10">
    <property type="entry name" value="MetI-like"/>
    <property type="match status" value="1"/>
</dbReference>
<evidence type="ECO:0000256" key="1">
    <source>
        <dbReference type="ARBA" id="ARBA00004429"/>
    </source>
</evidence>
<keyword evidence="6" id="KW-0997">Cell inner membrane</keyword>
<evidence type="ECO:0000256" key="7">
    <source>
        <dbReference type="ARBA" id="ARBA00022692"/>
    </source>
</evidence>
<comment type="caution">
    <text evidence="14">The sequence shown here is derived from an EMBL/GenBank/DDBJ whole genome shotgun (WGS) entry which is preliminary data.</text>
</comment>
<dbReference type="PANTHER" id="PTHR43227">
    <property type="entry name" value="BLL4140 PROTEIN"/>
    <property type="match status" value="1"/>
</dbReference>
<comment type="subcellular location">
    <subcellularLocation>
        <location evidence="1">Cell inner membrane</location>
        <topology evidence="1">Multi-pass membrane protein</topology>
    </subcellularLocation>
    <subcellularLocation>
        <location evidence="12">Cell membrane</location>
        <topology evidence="12">Multi-pass membrane protein</topology>
    </subcellularLocation>
</comment>
<dbReference type="OrthoDB" id="9773727at2"/>
<name>A0A2P7AQU3_9HYPH</name>
<keyword evidence="8 12" id="KW-1133">Transmembrane helix</keyword>
<accession>A0A2P7AQU3</accession>
<evidence type="ECO:0000313" key="14">
    <source>
        <dbReference type="EMBL" id="PSH56606.1"/>
    </source>
</evidence>
<dbReference type="Pfam" id="PF00528">
    <property type="entry name" value="BPD_transp_1"/>
    <property type="match status" value="1"/>
</dbReference>
<evidence type="ECO:0000313" key="15">
    <source>
        <dbReference type="Proteomes" id="UP000241158"/>
    </source>
</evidence>
<comment type="similarity">
    <text evidence="2 12">Belongs to the binding-protein-dependent transport system permease family.</text>
</comment>
<evidence type="ECO:0000256" key="3">
    <source>
        <dbReference type="ARBA" id="ARBA00011557"/>
    </source>
</evidence>
<evidence type="ECO:0000259" key="13">
    <source>
        <dbReference type="PROSITE" id="PS50928"/>
    </source>
</evidence>
<evidence type="ECO:0000256" key="2">
    <source>
        <dbReference type="ARBA" id="ARBA00009306"/>
    </source>
</evidence>
<evidence type="ECO:0000256" key="9">
    <source>
        <dbReference type="ARBA" id="ARBA00023136"/>
    </source>
</evidence>
<evidence type="ECO:0000256" key="8">
    <source>
        <dbReference type="ARBA" id="ARBA00022989"/>
    </source>
</evidence>
<dbReference type="GO" id="GO:0005886">
    <property type="term" value="C:plasma membrane"/>
    <property type="evidence" value="ECO:0007669"/>
    <property type="project" value="UniProtKB-SubCell"/>
</dbReference>
<gene>
    <name evidence="14" type="ORF">CU100_14625</name>
</gene>
<proteinExistence type="inferred from homology"/>
<dbReference type="RefSeq" id="WP_106717352.1">
    <property type="nucleotide sequence ID" value="NZ_JACHXT010000003.1"/>
</dbReference>
<dbReference type="InterPro" id="IPR035906">
    <property type="entry name" value="MetI-like_sf"/>
</dbReference>
<dbReference type="Proteomes" id="UP000241158">
    <property type="component" value="Unassembled WGS sequence"/>
</dbReference>
<evidence type="ECO:0000256" key="10">
    <source>
        <dbReference type="ARBA" id="ARBA00037054"/>
    </source>
</evidence>
<dbReference type="NCBIfam" id="NF007852">
    <property type="entry name" value="PRK10561.1"/>
    <property type="match status" value="1"/>
</dbReference>
<feature type="transmembrane region" description="Helical" evidence="12">
    <location>
        <begin position="12"/>
        <end position="31"/>
    </location>
</feature>
<dbReference type="PANTHER" id="PTHR43227:SF9">
    <property type="entry name" value="SN-GLYCEROL-3-PHOSPHATE TRANSPORT SYSTEM PERMEASE PROTEIN UGPA"/>
    <property type="match status" value="1"/>
</dbReference>
<dbReference type="AlphaFoldDB" id="A0A2P7AQU3"/>
<evidence type="ECO:0000256" key="12">
    <source>
        <dbReference type="RuleBase" id="RU363032"/>
    </source>
</evidence>
<keyword evidence="7 12" id="KW-0812">Transmembrane</keyword>
<evidence type="ECO:0000256" key="11">
    <source>
        <dbReference type="ARBA" id="ARBA00040780"/>
    </source>
</evidence>
<keyword evidence="4 12" id="KW-0813">Transport</keyword>
<dbReference type="SUPFAM" id="SSF161098">
    <property type="entry name" value="MetI-like"/>
    <property type="match status" value="1"/>
</dbReference>
<keyword evidence="5" id="KW-1003">Cell membrane</keyword>
<dbReference type="CDD" id="cd06261">
    <property type="entry name" value="TM_PBP2"/>
    <property type="match status" value="1"/>
</dbReference>
<dbReference type="GO" id="GO:0055085">
    <property type="term" value="P:transmembrane transport"/>
    <property type="evidence" value="ECO:0007669"/>
    <property type="project" value="InterPro"/>
</dbReference>
<feature type="transmembrane region" description="Helical" evidence="12">
    <location>
        <begin position="71"/>
        <end position="97"/>
    </location>
</feature>
<dbReference type="InterPro" id="IPR000515">
    <property type="entry name" value="MetI-like"/>
</dbReference>
<evidence type="ECO:0000256" key="5">
    <source>
        <dbReference type="ARBA" id="ARBA00022475"/>
    </source>
</evidence>
<comment type="subunit">
    <text evidence="3">The complex is composed of two ATP-binding proteins (UgpC), two transmembrane proteins (UgpA and UgpE) and a solute-binding protein (UgpB).</text>
</comment>
<evidence type="ECO:0000256" key="6">
    <source>
        <dbReference type="ARBA" id="ARBA00022519"/>
    </source>
</evidence>
<sequence>MDGSSTFNGHKMLPYILLAPQAIILIVFFFWPAGQAVKEAFFITDPFGQSSQFVAFENFHYLLGNAEYYEAIYNSVAFAVAVTVLSMGTAFVLAFIVDRTTRGKMLTRTLLIWPYAVAPAIAGILWLFLFHPTYGAIANLLISAGWDWNPLLNGTQAFWLVVGAAAWKQISYNFVFFLAGFQAIPKSLLEAAAIDGAGVIRRTVSIVLPLMAPTTFFLITMNVVYAFFETFGLIDAITSGGPGGATMTLVYRVYLDGFKSHDIGGSAAQSVILMVIVGGLTFIQFAYIEKRISYR</sequence>
<keyword evidence="15" id="KW-1185">Reference proteome</keyword>
<feature type="domain" description="ABC transmembrane type-1" evidence="13">
    <location>
        <begin position="72"/>
        <end position="284"/>
    </location>
</feature>
<reference evidence="15" key="1">
    <citation type="submission" date="2017-11" db="EMBL/GenBank/DDBJ databases">
        <authorList>
            <person name="Kuznetsova I."/>
            <person name="Sazanova A."/>
            <person name="Chirak E."/>
            <person name="Safronova V."/>
            <person name="Willems A."/>
        </authorList>
    </citation>
    <scope>NUCLEOTIDE SEQUENCE [LARGE SCALE GENOMIC DNA]</scope>
    <source>
        <strain evidence="15">PEPV15</strain>
    </source>
</reference>
<feature type="transmembrane region" description="Helical" evidence="12">
    <location>
        <begin position="267"/>
        <end position="288"/>
    </location>
</feature>
<dbReference type="EMBL" id="PGGN01000003">
    <property type="protein sequence ID" value="PSH56606.1"/>
    <property type="molecule type" value="Genomic_DNA"/>
</dbReference>
<feature type="transmembrane region" description="Helical" evidence="12">
    <location>
        <begin position="157"/>
        <end position="179"/>
    </location>
</feature>
<feature type="transmembrane region" description="Helical" evidence="12">
    <location>
        <begin position="109"/>
        <end position="129"/>
    </location>
</feature>
<dbReference type="PROSITE" id="PS50928">
    <property type="entry name" value="ABC_TM1"/>
    <property type="match status" value="1"/>
</dbReference>
<dbReference type="InterPro" id="IPR050809">
    <property type="entry name" value="UgpAE/MalFG_permease"/>
</dbReference>
<keyword evidence="9 12" id="KW-0472">Membrane</keyword>
<evidence type="ECO:0000256" key="4">
    <source>
        <dbReference type="ARBA" id="ARBA00022448"/>
    </source>
</evidence>
<organism evidence="14 15">
    <name type="scientific">Phyllobacterium endophyticum</name>
    <dbReference type="NCBI Taxonomy" id="1149773"/>
    <lineage>
        <taxon>Bacteria</taxon>
        <taxon>Pseudomonadati</taxon>
        <taxon>Pseudomonadota</taxon>
        <taxon>Alphaproteobacteria</taxon>
        <taxon>Hyphomicrobiales</taxon>
        <taxon>Phyllobacteriaceae</taxon>
        <taxon>Phyllobacterium</taxon>
    </lineage>
</organism>
<feature type="transmembrane region" description="Helical" evidence="12">
    <location>
        <begin position="206"/>
        <end position="228"/>
    </location>
</feature>
<protein>
    <recommendedName>
        <fullName evidence="11">sn-glycerol-3-phosphate transport system permease protein UgpA</fullName>
    </recommendedName>
</protein>